<evidence type="ECO:0000256" key="1">
    <source>
        <dbReference type="SAM" id="Coils"/>
    </source>
</evidence>
<sequence length="2052" mass="216973">MSNQTITTATFRAEEQGVEQTAAALGKLQGAAGGAAKATDDFTRSTDTSAKKIGTIEREVDRLQRQLAGAPAAWTAYERGMRAASSGLEAGKLTVAEYQRSIQQLQQQLQRVVAPQLRMDVDTSGLAEMLGATQKVSAATRQATNDLLRTAQAKQLADAELARGQEALARETARYSAEIENLRAAYDPAYASAQKLNSELEGLARLEREGIQITGGYAAALDRLVDKYDETGRAARQALQAQDDFVRQAREAQMQANAAMDARRSAEEGQSRYTAPASLGVAGKGSSWLASQPDGLSRSAKEIASVFEEEARAVAQLRAEINPLGAAFEKMTAQIATYEDMARRQVITSDELALATGQARKAFDDTAKGLPDLNGKVKLTTEQMRNLGYQTNDVVTMYLSGSSPFQIMATQAGQVIQALQDGPGLRGSLTAIGDMAKGALSFIGPGGWVVAGLTAAAAAATLFGTRAEDRMERVNKAAEGFGRTLADIRDSNAGLADTIEQIAASASKLTPGDAANKMAADIKAQQRAIEEARQGAAQAALSTGGGMRELFGLGGNLMGRDDLTQVGLASLTDGFLRGSKTAKTLRSELLALQAAGRVPNYLKEAVDGVLAFANAAVEAGGNIEGFEKALRRMKVEASQLRMDKAFDGLGAMLPDVSEVQRVERAYLAALASINQSIGSDKALDRDGLRETARRQRDQALAELSRPAKESLKAVQDSLSNLDLSPLQRQIAETTQEYDRRIEAYKRSTNDAAGLADLLKEKEAALGIVRTEASRAEEARQAAYKLQLASINDVTAAQRAATAGQQAYNEAVAAGQTEAYARDRQAEAATLSMAEARQQLSEAGRQQTEATQRQIEQAQLEYDLVGRSAGEVARLRTEFDLLAQAKDAARAAGFDEAQVQLTDEMRRQAAEVGRLTEATQRLNFERDLLFDRQQATRSPEDQQIAEQLRAIGVDFESAQGRADAAQLRLNKRLHETNDALYEMRDAGKAAILELIDSIGSGEDALGAFANAFAGLGRQMAASGLDKIMDALLGGSTAGGRTAANDNRSGGGIVGAIVAAVTGNVPIPTSRPSNSNIPVPTPSPGYQSPSYPYADKYSVPALTKATASLDAAAKAIRTIESGSAAGNYSALGPITRTGDRAYGAYQVMGANIPQWSKQAIGRVVSNVEFLGSKEIQDAVFKSRFGDNYAAKYGLVGASQAWFAGEGGMRNLGAKDVVGTSVSAYGSKFSSLLDKHSGTDTNDQKIVAKGVSQGLEDYQRKLGPESYAAGRFDPGGASSATGGLFGPRGQAGMQVLGAGLGAFGAGYQSGSPVSGGITGALGGYQAGGAISTALNIGPMAGGVLGVVGGAALGILGGILGARKQREQAHRDKAAKWEELRPQYEAFDKSLSGDGNGQLRQWITAQEGQFAEFRKVGGDAWKYGQGNSSAQFASTGTKMWTRFMEMQKEYREGVPDLMEDLTSGEGYEGAFAKGRAATKELKQRIKDMIDDVSIAFGSDDIGVGVNGAWTEASKAMEETRNKAIAEAKTAAGEYALSLLYTASTTSDVEKSLDGFRGTAAGLQKVLTDLGWTAEAAATDIDDRLKQAIAKMGETFTDGFQAQINDLSGLSYLNDAKDLLKARDTAMNDAKLLGVDPEIVSRWFKLASQDLVDGSELVGSAFDDLIKAFPELSGVVHAFTGATRTQAEAARAAQQAYSTAYEAARSQIQSVYQTVLSFRDGLRSYQDQLKVSDSSTLSQADQVREAQRIYDETLAKANAGDKEAMNGLTGAAGDLLSKAKDYFKSSPKYVAIFESVSASLKAAEGKATGQLSAMERSASWLKDIAGSNLDIAKAVADLGASLKNLNGSRQWGAMADQNKAIWKDLQSQGIDYTGNFGGGQFLDWVKTQLPSQQAVINAIIAKWSTVYAPKAAMRFGGIVGAYAGGGVVGNGIWDRDSVLARYAGGGEIALAGGEGVINAPAMNKPGVASMVARLNRGVPDPYPRTEMLRRQAANVNAEGSFASRGDMREVTARLDRIVDTLSEGFGGSIEATNRLSSNAQQSAYAARRAAIKAGKAA</sequence>
<dbReference type="EMBL" id="JACIDO010000011">
    <property type="protein sequence ID" value="MBB3937670.1"/>
    <property type="molecule type" value="Genomic_DNA"/>
</dbReference>
<feature type="domain" description="Bacteriophage tail tape measure N-terminal" evidence="2">
    <location>
        <begin position="377"/>
        <end position="533"/>
    </location>
</feature>
<evidence type="ECO:0000313" key="3">
    <source>
        <dbReference type="EMBL" id="MBB3937670.1"/>
    </source>
</evidence>
<feature type="coiled-coil region" evidence="1">
    <location>
        <begin position="825"/>
        <end position="852"/>
    </location>
</feature>
<dbReference type="RefSeq" id="WP_139224661.1">
    <property type="nucleotide sequence ID" value="NZ_FOOA01000014.1"/>
</dbReference>
<keyword evidence="4" id="KW-1185">Reference proteome</keyword>
<dbReference type="OrthoDB" id="7904110at2"/>
<reference evidence="3 4" key="1">
    <citation type="submission" date="2020-08" db="EMBL/GenBank/DDBJ databases">
        <title>Genomic Encyclopedia of Type Strains, Phase IV (KMG-IV): sequencing the most valuable type-strain genomes for metagenomic binning, comparative biology and taxonomic classification.</title>
        <authorList>
            <person name="Goeker M."/>
        </authorList>
    </citation>
    <scope>NUCLEOTIDE SEQUENCE [LARGE SCALE GENOMIC DNA]</scope>
    <source>
        <strain evidence="3 4">DSM 25024</strain>
    </source>
</reference>
<dbReference type="Pfam" id="PF06791">
    <property type="entry name" value="TMP_2"/>
    <property type="match status" value="1"/>
</dbReference>
<accession>A0A7W6BWJ5</accession>
<comment type="caution">
    <text evidence="3">The sequence shown here is derived from an EMBL/GenBank/DDBJ whole genome shotgun (WGS) entry which is preliminary data.</text>
</comment>
<evidence type="ECO:0000313" key="4">
    <source>
        <dbReference type="Proteomes" id="UP000531216"/>
    </source>
</evidence>
<dbReference type="Proteomes" id="UP000531216">
    <property type="component" value="Unassembled WGS sequence"/>
</dbReference>
<evidence type="ECO:0000259" key="2">
    <source>
        <dbReference type="Pfam" id="PF06791"/>
    </source>
</evidence>
<dbReference type="InterPro" id="IPR009628">
    <property type="entry name" value="Phage_tape_measure_N"/>
</dbReference>
<gene>
    <name evidence="3" type="ORF">GGR05_003838</name>
</gene>
<keyword evidence="1" id="KW-0175">Coiled coil</keyword>
<proteinExistence type="predicted"/>
<organism evidence="3 4">
    <name type="scientific">Aureimonas phyllosphaerae</name>
    <dbReference type="NCBI Taxonomy" id="1166078"/>
    <lineage>
        <taxon>Bacteria</taxon>
        <taxon>Pseudomonadati</taxon>
        <taxon>Pseudomonadota</taxon>
        <taxon>Alphaproteobacteria</taxon>
        <taxon>Hyphomicrobiales</taxon>
        <taxon>Aurantimonadaceae</taxon>
        <taxon>Aureimonas</taxon>
    </lineage>
</organism>
<name>A0A7W6BWJ5_9HYPH</name>
<protein>
    <recommendedName>
        <fullName evidence="2">Bacteriophage tail tape measure N-terminal domain-containing protein</fullName>
    </recommendedName>
</protein>